<gene>
    <name evidence="2" type="ORF">CPA56_00290</name>
</gene>
<proteinExistence type="predicted"/>
<keyword evidence="1" id="KW-0732">Signal</keyword>
<sequence>MRKKTLCMAGLSLLMCGTLSPAWAQAPLEVGQDGRVTTSGVAALGVSPNGGQRLGQTGKWQMLELDHTLTALLADGDVMFSVSPRRGGDVFLMFVIKDREIDASGLTVRFSSGYEVKGFHYTGIINRGTQWGCYVPEEEGRALFNALAASNAVSMTWTGGGAHVEFDRGEEFVHELTQTAEREGMPFPK</sequence>
<name>A0ABR5ZQC4_9PROT</name>
<feature type="signal peptide" evidence="1">
    <location>
        <begin position="1"/>
        <end position="24"/>
    </location>
</feature>
<dbReference type="EMBL" id="PDLY01000001">
    <property type="protein sequence ID" value="MBA5726435.1"/>
    <property type="molecule type" value="Genomic_DNA"/>
</dbReference>
<comment type="caution">
    <text evidence="2">The sequence shown here is derived from an EMBL/GenBank/DDBJ whole genome shotgun (WGS) entry which is preliminary data.</text>
</comment>
<keyword evidence="3" id="KW-1185">Reference proteome</keyword>
<accession>A0ABR5ZQC4</accession>
<dbReference type="Proteomes" id="UP000765338">
    <property type="component" value="Unassembled WGS sequence"/>
</dbReference>
<evidence type="ECO:0000313" key="2">
    <source>
        <dbReference type="EMBL" id="MBA5726435.1"/>
    </source>
</evidence>
<evidence type="ECO:0000256" key="1">
    <source>
        <dbReference type="SAM" id="SignalP"/>
    </source>
</evidence>
<evidence type="ECO:0000313" key="3">
    <source>
        <dbReference type="Proteomes" id="UP000765338"/>
    </source>
</evidence>
<feature type="chain" id="PRO_5047287363" evidence="1">
    <location>
        <begin position="25"/>
        <end position="189"/>
    </location>
</feature>
<protein>
    <submittedName>
        <fullName evidence="2">Uncharacterized protein</fullName>
    </submittedName>
</protein>
<organism evidence="2 3">
    <name type="scientific">Bombella mellum</name>
    <dbReference type="NCBI Taxonomy" id="2039288"/>
    <lineage>
        <taxon>Bacteria</taxon>
        <taxon>Pseudomonadati</taxon>
        <taxon>Pseudomonadota</taxon>
        <taxon>Alphaproteobacteria</taxon>
        <taxon>Acetobacterales</taxon>
        <taxon>Acetobacteraceae</taxon>
        <taxon>Bombella</taxon>
    </lineage>
</organism>
<reference evidence="2 3" key="1">
    <citation type="submission" date="2017-10" db="EMBL/GenBank/DDBJ databases">
        <authorList>
            <person name="Jakob F."/>
        </authorList>
    </citation>
    <scope>NUCLEOTIDE SEQUENCE [LARGE SCALE GENOMIC DNA]</scope>
    <source>
        <strain evidence="2 3">TMW 2.1889</strain>
    </source>
</reference>